<evidence type="ECO:0000313" key="1">
    <source>
        <dbReference type="EMBL" id="MBX7271121.1"/>
    </source>
</evidence>
<gene>
    <name evidence="1" type="ORF">KJJ99_04825</name>
</gene>
<comment type="caution">
    <text evidence="1">The sequence shown here is derived from an EMBL/GenBank/DDBJ whole genome shotgun (WGS) entry which is preliminary data.</text>
</comment>
<proteinExistence type="predicted"/>
<evidence type="ECO:0000313" key="2">
    <source>
        <dbReference type="Proteomes" id="UP000782475"/>
    </source>
</evidence>
<protein>
    <submittedName>
        <fullName evidence="1">Uncharacterized protein</fullName>
    </submittedName>
</protein>
<name>A0ACC5VF10_STUCH</name>
<reference evidence="1 2" key="1">
    <citation type="journal article" date="2021" name="Appl. Microbiol. Biotechnol.">
        <title>Biotechnological applications of marine bacteria in bioremediation of environments polluted with hydrocarbons and plastics.</title>
        <authorList>
            <person name="Muriel-Millan L.F."/>
            <person name="Millan-Lopez S."/>
            <person name="Pardo-Lopez L."/>
        </authorList>
    </citation>
    <scope>NUCLEOTIDE SEQUENCE [LARGE SCALE GENOMIC DNA]</scope>
    <source>
        <strain evidence="1 2">GOM4</strain>
    </source>
</reference>
<dbReference type="Proteomes" id="UP000782475">
    <property type="component" value="Unassembled WGS sequence"/>
</dbReference>
<organism evidence="1 2">
    <name type="scientific">Stutzerimonas chloritidismutans</name>
    <name type="common">Pseudomonas chloritidismutans</name>
    <dbReference type="NCBI Taxonomy" id="203192"/>
    <lineage>
        <taxon>Bacteria</taxon>
        <taxon>Pseudomonadati</taxon>
        <taxon>Pseudomonadota</taxon>
        <taxon>Gammaproteobacteria</taxon>
        <taxon>Pseudomonadales</taxon>
        <taxon>Pseudomonadaceae</taxon>
        <taxon>Stutzerimonas</taxon>
    </lineage>
</organism>
<dbReference type="EMBL" id="JAHHFP010000011">
    <property type="protein sequence ID" value="MBX7271121.1"/>
    <property type="molecule type" value="Genomic_DNA"/>
</dbReference>
<accession>A0ACC5VF10</accession>
<keyword evidence="2" id="KW-1185">Reference proteome</keyword>
<sequence length="120" mass="12766">MSDLNILFPKPVSVMVEGRVVLIKPVQLQDFEAFGAAAGPLLTLMADAKPTELYAYAAKSGALGVILGKCTSLSAWRRKRLPLATAVELMFQVIKVNSGFFDQALVSAAKVLAGAQLSSR</sequence>